<dbReference type="EMBL" id="GECZ01022046">
    <property type="protein sequence ID" value="JAS47723.1"/>
    <property type="molecule type" value="Transcribed_RNA"/>
</dbReference>
<reference evidence="2" key="1">
    <citation type="submission" date="2015-11" db="EMBL/GenBank/DDBJ databases">
        <title>De novo transcriptome assembly of four potential Pierce s Disease insect vectors from Arizona vineyards.</title>
        <authorList>
            <person name="Tassone E.E."/>
        </authorList>
    </citation>
    <scope>NUCLEOTIDE SEQUENCE</scope>
</reference>
<name>A0A1B6FCP2_9HEMI</name>
<evidence type="ECO:0000256" key="1">
    <source>
        <dbReference type="SAM" id="Phobius"/>
    </source>
</evidence>
<organism evidence="2">
    <name type="scientific">Cuerna arida</name>
    <dbReference type="NCBI Taxonomy" id="1464854"/>
    <lineage>
        <taxon>Eukaryota</taxon>
        <taxon>Metazoa</taxon>
        <taxon>Ecdysozoa</taxon>
        <taxon>Arthropoda</taxon>
        <taxon>Hexapoda</taxon>
        <taxon>Insecta</taxon>
        <taxon>Pterygota</taxon>
        <taxon>Neoptera</taxon>
        <taxon>Paraneoptera</taxon>
        <taxon>Hemiptera</taxon>
        <taxon>Auchenorrhyncha</taxon>
        <taxon>Membracoidea</taxon>
        <taxon>Cicadellidae</taxon>
        <taxon>Cicadellinae</taxon>
        <taxon>Proconiini</taxon>
        <taxon>Cuerna</taxon>
    </lineage>
</organism>
<feature type="transmembrane region" description="Helical" evidence="1">
    <location>
        <begin position="35"/>
        <end position="55"/>
    </location>
</feature>
<feature type="non-terminal residue" evidence="2">
    <location>
        <position position="1"/>
    </location>
</feature>
<keyword evidence="1" id="KW-0812">Transmembrane</keyword>
<gene>
    <name evidence="2" type="ORF">g.44305</name>
</gene>
<evidence type="ECO:0000313" key="2">
    <source>
        <dbReference type="EMBL" id="JAS47723.1"/>
    </source>
</evidence>
<dbReference type="AlphaFoldDB" id="A0A1B6FCP2"/>
<keyword evidence="1" id="KW-0472">Membrane</keyword>
<protein>
    <submittedName>
        <fullName evidence="2">Uncharacterized protein</fullName>
    </submittedName>
</protein>
<proteinExistence type="predicted"/>
<accession>A0A1B6FCP2</accession>
<sequence>VHPLFGIQFMSHTGSLGENSKTLSKIFIFFKSFNVYTYMIPYGDLLGLFGIWRLGQRRTLMSLVFLYKLVHGQVDDPSSVAALTYCVPNFNSRNKLIFSLPYSRPVAHTHSPLYR</sequence>
<keyword evidence="1" id="KW-1133">Transmembrane helix</keyword>
<feature type="non-terminal residue" evidence="2">
    <location>
        <position position="115"/>
    </location>
</feature>